<comment type="subcellular location">
    <subcellularLocation>
        <location evidence="2">Mitochondrion inner membrane</location>
        <topology evidence="2">Multi-pass membrane protein</topology>
    </subcellularLocation>
</comment>
<dbReference type="InterPro" id="IPR048260">
    <property type="entry name" value="Cytochrome_b_C_euk/bac"/>
</dbReference>
<dbReference type="InterPro" id="IPR036150">
    <property type="entry name" value="Cyt_b/b6_C_sf"/>
</dbReference>
<evidence type="ECO:0000256" key="5">
    <source>
        <dbReference type="ARBA" id="ARBA00022617"/>
    </source>
</evidence>
<accession>E2DHV4</accession>
<evidence type="ECO:0000256" key="13">
    <source>
        <dbReference type="ARBA" id="ARBA00023075"/>
    </source>
</evidence>
<keyword evidence="5 17" id="KW-0349">Heme</keyword>
<keyword evidence="7 18" id="KW-0812">Transmembrane</keyword>
<evidence type="ECO:0000256" key="3">
    <source>
        <dbReference type="ARBA" id="ARBA00013531"/>
    </source>
</evidence>
<dbReference type="Gene3D" id="1.20.810.10">
    <property type="entry name" value="Cytochrome Bc1 Complex, Chain C"/>
    <property type="match status" value="1"/>
</dbReference>
<feature type="binding site" evidence="16">
    <location>
        <position position="221"/>
    </location>
    <ligand>
        <name>a ubiquinone</name>
        <dbReference type="ChEBI" id="CHEBI:16389"/>
    </ligand>
</feature>
<evidence type="ECO:0000256" key="11">
    <source>
        <dbReference type="ARBA" id="ARBA00022989"/>
    </source>
</evidence>
<evidence type="ECO:0000256" key="6">
    <source>
        <dbReference type="ARBA" id="ARBA00022660"/>
    </source>
</evidence>
<dbReference type="SUPFAM" id="SSF81648">
    <property type="entry name" value="a domain/subunit of cytochrome bc1 complex (Ubiquinol-cytochrome c reductase)"/>
    <property type="match status" value="1"/>
</dbReference>
<feature type="transmembrane region" description="Helical" evidence="18">
    <location>
        <begin position="159"/>
        <end position="177"/>
    </location>
</feature>
<keyword evidence="14 18" id="KW-0496">Mitochondrion</keyword>
<feature type="binding site" description="axial binding residue" evidence="17">
    <location>
        <position position="216"/>
    </location>
    <ligand>
        <name>heme b</name>
        <dbReference type="ChEBI" id="CHEBI:60344"/>
        <label>b566</label>
    </ligand>
    <ligandPart>
        <name>Fe</name>
        <dbReference type="ChEBI" id="CHEBI:18248"/>
    </ligandPart>
</feature>
<protein>
    <recommendedName>
        <fullName evidence="3 18">Cytochrome b</fullName>
    </recommendedName>
</protein>
<dbReference type="GO" id="GO:0016491">
    <property type="term" value="F:oxidoreductase activity"/>
    <property type="evidence" value="ECO:0007669"/>
    <property type="project" value="UniProtKB-UniRule"/>
</dbReference>
<dbReference type="InterPro" id="IPR005798">
    <property type="entry name" value="Cyt_b/b6_C"/>
</dbReference>
<feature type="transmembrane region" description="Helical" evidence="18">
    <location>
        <begin position="308"/>
        <end position="328"/>
    </location>
</feature>
<feature type="transmembrane region" description="Helical" evidence="18">
    <location>
        <begin position="56"/>
        <end position="77"/>
    </location>
</feature>
<dbReference type="InterPro" id="IPR016174">
    <property type="entry name" value="Di-haem_cyt_TM"/>
</dbReference>
<dbReference type="GO" id="GO:0006122">
    <property type="term" value="P:mitochondrial electron transport, ubiquinol to cytochrome c"/>
    <property type="evidence" value="ECO:0007669"/>
    <property type="project" value="TreeGrafter"/>
</dbReference>
<evidence type="ECO:0000256" key="1">
    <source>
        <dbReference type="ARBA" id="ARBA00002566"/>
    </source>
</evidence>
<gene>
    <name evidence="21" type="primary">CYTB</name>
</gene>
<feature type="domain" description="Cytochrome b/b6 C-terminal region profile" evidence="20">
    <location>
        <begin position="230"/>
        <end position="398"/>
    </location>
</feature>
<feature type="domain" description="Cytochrome b/b6 N-terminal region profile" evidence="19">
    <location>
        <begin position="20"/>
        <end position="229"/>
    </location>
</feature>
<evidence type="ECO:0000259" key="19">
    <source>
        <dbReference type="PROSITE" id="PS51002"/>
    </source>
</evidence>
<feature type="binding site" description="axial binding residue" evidence="17">
    <location>
        <position position="202"/>
    </location>
    <ligand>
        <name>heme b</name>
        <dbReference type="ChEBI" id="CHEBI:60344"/>
        <label>b562</label>
    </ligand>
    <ligandPart>
        <name>Fe</name>
        <dbReference type="ChEBI" id="CHEBI:18248"/>
    </ligandPart>
</feature>
<evidence type="ECO:0000256" key="4">
    <source>
        <dbReference type="ARBA" id="ARBA00022448"/>
    </source>
</evidence>
<evidence type="ECO:0000256" key="9">
    <source>
        <dbReference type="ARBA" id="ARBA00022792"/>
    </source>
</evidence>
<keyword evidence="10 18" id="KW-0249">Electron transport</keyword>
<feature type="transmembrane region" description="Helical" evidence="18">
    <location>
        <begin position="240"/>
        <end position="263"/>
    </location>
</feature>
<evidence type="ECO:0000256" key="18">
    <source>
        <dbReference type="RuleBase" id="RU362117"/>
    </source>
</evidence>
<keyword evidence="15 18" id="KW-0472">Membrane</keyword>
<dbReference type="InterPro" id="IPR048259">
    <property type="entry name" value="Cytochrome_b_N_euk/bac"/>
</dbReference>
<dbReference type="GO" id="GO:0008121">
    <property type="term" value="F:quinol-cytochrome-c reductase activity"/>
    <property type="evidence" value="ECO:0007669"/>
    <property type="project" value="InterPro"/>
</dbReference>
<keyword evidence="11 18" id="KW-1133">Transmembrane helix</keyword>
<evidence type="ECO:0000256" key="12">
    <source>
        <dbReference type="ARBA" id="ARBA00023004"/>
    </source>
</evidence>
<evidence type="ECO:0000256" key="14">
    <source>
        <dbReference type="ARBA" id="ARBA00023128"/>
    </source>
</evidence>
<evidence type="ECO:0000256" key="2">
    <source>
        <dbReference type="ARBA" id="ARBA00004448"/>
    </source>
</evidence>
<dbReference type="GO" id="GO:0046872">
    <property type="term" value="F:metal ion binding"/>
    <property type="evidence" value="ECO:0007669"/>
    <property type="project" value="UniProtKB-UniRule"/>
</dbReference>
<dbReference type="EMBL" id="GU001953">
    <property type="protein sequence ID" value="ACY00215.1"/>
    <property type="molecule type" value="Genomic_DNA"/>
</dbReference>
<geneLocation type="mitochondrion" evidence="21"/>
<name>E2DHV4_ARCSE</name>
<dbReference type="PANTHER" id="PTHR19271:SF16">
    <property type="entry name" value="CYTOCHROME B"/>
    <property type="match status" value="1"/>
</dbReference>
<comment type="cofactor">
    <cofactor evidence="18">
        <name>heme b</name>
        <dbReference type="ChEBI" id="CHEBI:60344"/>
    </cofactor>
    <text evidence="18">Binds 2 heme groups non-covalently.</text>
</comment>
<dbReference type="CDD" id="cd00284">
    <property type="entry name" value="Cytochrome_b_N"/>
    <property type="match status" value="1"/>
</dbReference>
<organism evidence="21">
    <name type="scientific">Arcuatula senhousia</name>
    <name type="common">Asian date mussel</name>
    <name type="synonym">Musculista senhousia</name>
    <dbReference type="NCBI Taxonomy" id="1954227"/>
    <lineage>
        <taxon>Eukaryota</taxon>
        <taxon>Metazoa</taxon>
        <taxon>Spiralia</taxon>
        <taxon>Lophotrochozoa</taxon>
        <taxon>Mollusca</taxon>
        <taxon>Bivalvia</taxon>
        <taxon>Autobranchia</taxon>
        <taxon>Pteriomorphia</taxon>
        <taxon>Mytilida</taxon>
        <taxon>Mytiloidea</taxon>
        <taxon>Mytilidae</taxon>
        <taxon>Arcuatulinae</taxon>
        <taxon>Arcuatula</taxon>
    </lineage>
</organism>
<feature type="transmembrane region" description="Helical" evidence="18">
    <location>
        <begin position="97"/>
        <end position="119"/>
    </location>
</feature>
<comment type="function">
    <text evidence="1 18">Component of the ubiquinol-cytochrome c reductase complex (complex III or cytochrome b-c1 complex) that is part of the mitochondrial respiratory chain. The b-c1 complex mediates electron transfer from ubiquinol to cytochrome c. Contributes to the generation of a proton gradient across the mitochondrial membrane that is then used for ATP synthesis.</text>
</comment>
<dbReference type="PANTHER" id="PTHR19271">
    <property type="entry name" value="CYTOCHROME B"/>
    <property type="match status" value="1"/>
</dbReference>
<comment type="similarity">
    <text evidence="18">Belongs to the cytochrome b family.</text>
</comment>
<dbReference type="AlphaFoldDB" id="E2DHV4"/>
<keyword evidence="12 17" id="KW-0408">Iron</keyword>
<dbReference type="InterPro" id="IPR030689">
    <property type="entry name" value="Cytochrome_b"/>
</dbReference>
<evidence type="ECO:0000256" key="7">
    <source>
        <dbReference type="ARBA" id="ARBA00022692"/>
    </source>
</evidence>
<dbReference type="PROSITE" id="PS51003">
    <property type="entry name" value="CYTB_CTER"/>
    <property type="match status" value="1"/>
</dbReference>
<evidence type="ECO:0000313" key="21">
    <source>
        <dbReference type="EMBL" id="ACY00215.1"/>
    </source>
</evidence>
<dbReference type="CDD" id="cd00290">
    <property type="entry name" value="cytochrome_b_C"/>
    <property type="match status" value="1"/>
</dbReference>
<dbReference type="SUPFAM" id="SSF81342">
    <property type="entry name" value="Transmembrane di-heme cytochromes"/>
    <property type="match status" value="1"/>
</dbReference>
<keyword evidence="4 18" id="KW-0813">Transport</keyword>
<dbReference type="GO" id="GO:0005743">
    <property type="term" value="C:mitochondrial inner membrane"/>
    <property type="evidence" value="ECO:0007669"/>
    <property type="project" value="UniProtKB-SubCell"/>
</dbReference>
<evidence type="ECO:0000259" key="20">
    <source>
        <dbReference type="PROSITE" id="PS51003"/>
    </source>
</evidence>
<feature type="transmembrane region" description="Helical" evidence="18">
    <location>
        <begin position="370"/>
        <end position="389"/>
    </location>
</feature>
<evidence type="ECO:0000256" key="10">
    <source>
        <dbReference type="ARBA" id="ARBA00022982"/>
    </source>
</evidence>
<proteinExistence type="inferred from homology"/>
<feature type="binding site" description="axial binding residue" evidence="17">
    <location>
        <position position="103"/>
    </location>
    <ligand>
        <name>heme b</name>
        <dbReference type="ChEBI" id="CHEBI:60344"/>
        <label>b562</label>
    </ligand>
    <ligandPart>
        <name>Fe</name>
        <dbReference type="ChEBI" id="CHEBI:18248"/>
    </ligandPart>
</feature>
<dbReference type="GO" id="GO:0045275">
    <property type="term" value="C:respiratory chain complex III"/>
    <property type="evidence" value="ECO:0007669"/>
    <property type="project" value="InterPro"/>
</dbReference>
<dbReference type="InterPro" id="IPR005797">
    <property type="entry name" value="Cyt_b/b6_N"/>
</dbReference>
<dbReference type="Pfam" id="PF00033">
    <property type="entry name" value="Cytochrome_B"/>
    <property type="match status" value="1"/>
</dbReference>
<comment type="cofactor">
    <cofactor evidence="17">
        <name>heme</name>
        <dbReference type="ChEBI" id="CHEBI:30413"/>
    </cofactor>
    <text evidence="17">Binds 2 heme groups non-covalently.</text>
</comment>
<feature type="binding site" description="axial binding residue" evidence="17">
    <location>
        <position position="117"/>
    </location>
    <ligand>
        <name>heme b</name>
        <dbReference type="ChEBI" id="CHEBI:60344"/>
        <label>b566</label>
    </ligand>
    <ligandPart>
        <name>Fe</name>
        <dbReference type="ChEBI" id="CHEBI:18248"/>
    </ligandPart>
</feature>
<keyword evidence="8 17" id="KW-0479">Metal-binding</keyword>
<sequence>MSIYLLSAVGKTFKNFEESKSFIFRKRNGLANVLTGSVYDLPCPINLSWWWSFGSMLGLCLTIQLISGIILSFHYSAHEDLAFDSVIHIVRNVKKGWFLRSVHTNGASMFFICLYVHIARGIYYGSYLDSAVWNVGVILYLLVMGEAFLGYSLPWGQMSYWGVTVITNMVTVIPFVGKDILQHVLGGYSVCNNTLKRFYSLHFVIPFVIMGLASLHLLLLHENGSNNPLGVESDSMLVPFHPFYTVKDLLGFCWFMWVFVYLVCVNPELLGNPVNFIPADPMKTPIHMKPEWYFMFAYAILRSIPHKAAGVIAMLASILVLFLLPLLHTGNFQGLAFYPINQGLFWVFVSSFLSLTWIGNSPVCEPYVTLGRVYSVIYFSSILLIPYSLKLWDKLVFG</sequence>
<keyword evidence="6 18" id="KW-0679">Respiratory chain</keyword>
<feature type="transmembrane region" description="Helical" evidence="18">
    <location>
        <begin position="131"/>
        <end position="153"/>
    </location>
</feature>
<feature type="transmembrane region" description="Helical" evidence="18">
    <location>
        <begin position="198"/>
        <end position="220"/>
    </location>
</feature>
<feature type="transmembrane region" description="Helical" evidence="18">
    <location>
        <begin position="340"/>
        <end position="358"/>
    </location>
</feature>
<dbReference type="PROSITE" id="PS51002">
    <property type="entry name" value="CYTB_NTER"/>
    <property type="match status" value="1"/>
</dbReference>
<evidence type="ECO:0000256" key="16">
    <source>
        <dbReference type="PIRSR" id="PIRSR038885-1"/>
    </source>
</evidence>
<dbReference type="PIRSF" id="PIRSF038885">
    <property type="entry name" value="COB"/>
    <property type="match status" value="1"/>
</dbReference>
<keyword evidence="13" id="KW-0830">Ubiquinone</keyword>
<evidence type="ECO:0000256" key="17">
    <source>
        <dbReference type="PIRSR" id="PIRSR038885-2"/>
    </source>
</evidence>
<dbReference type="InterPro" id="IPR027387">
    <property type="entry name" value="Cytb/b6-like_sf"/>
</dbReference>
<evidence type="ECO:0000256" key="15">
    <source>
        <dbReference type="ARBA" id="ARBA00023136"/>
    </source>
</evidence>
<keyword evidence="9" id="KW-0999">Mitochondrion inner membrane</keyword>
<evidence type="ECO:0000256" key="8">
    <source>
        <dbReference type="ARBA" id="ARBA00022723"/>
    </source>
</evidence>
<dbReference type="Pfam" id="PF00032">
    <property type="entry name" value="Cytochrom_B_C"/>
    <property type="match status" value="1"/>
</dbReference>
<reference evidence="21" key="1">
    <citation type="journal article" date="2011" name="BMC Genomics">
        <title>Mitochondrial genomes and Doubly Uniparental Inheritance: new insights from Musculista senhousia sex-linked mitochondrial DNAs (Bivalvia Mytilidae).</title>
        <authorList>
            <person name="Passamonti M."/>
            <person name="Ricci A."/>
            <person name="Milani L."/>
            <person name="Ghiselli F."/>
        </authorList>
    </citation>
    <scope>NUCLEOTIDE SEQUENCE</scope>
</reference>